<proteinExistence type="predicted"/>
<sequence length="104" mass="11569">MEEFDSAIVDVDLAKMGVLGNWFTWTSKIHGLGILHRLDRVLAEADDLLETVASVWTWHQGVSPLVCLVWNLQALKPILKGRFGCHISQLSEGVKAAKVDMDRA</sequence>
<reference evidence="1 2" key="1">
    <citation type="submission" date="2024-03" db="EMBL/GenBank/DDBJ databases">
        <authorList>
            <person name="Gkanogiannis A."/>
            <person name="Becerra Lopez-Lavalle L."/>
        </authorList>
    </citation>
    <scope>NUCLEOTIDE SEQUENCE [LARGE SCALE GENOMIC DNA]</scope>
</reference>
<protein>
    <submittedName>
        <fullName evidence="1">Uncharacterized protein</fullName>
    </submittedName>
</protein>
<organism evidence="1 2">
    <name type="scientific">Citrullus colocynthis</name>
    <name type="common">colocynth</name>
    <dbReference type="NCBI Taxonomy" id="252529"/>
    <lineage>
        <taxon>Eukaryota</taxon>
        <taxon>Viridiplantae</taxon>
        <taxon>Streptophyta</taxon>
        <taxon>Embryophyta</taxon>
        <taxon>Tracheophyta</taxon>
        <taxon>Spermatophyta</taxon>
        <taxon>Magnoliopsida</taxon>
        <taxon>eudicotyledons</taxon>
        <taxon>Gunneridae</taxon>
        <taxon>Pentapetalae</taxon>
        <taxon>rosids</taxon>
        <taxon>fabids</taxon>
        <taxon>Cucurbitales</taxon>
        <taxon>Cucurbitaceae</taxon>
        <taxon>Benincaseae</taxon>
        <taxon>Citrullus</taxon>
    </lineage>
</organism>
<dbReference type="EMBL" id="OZ021737">
    <property type="protein sequence ID" value="CAK9317712.1"/>
    <property type="molecule type" value="Genomic_DNA"/>
</dbReference>
<keyword evidence="2" id="KW-1185">Reference proteome</keyword>
<name>A0ABP0YCM1_9ROSI</name>
<evidence type="ECO:0000313" key="2">
    <source>
        <dbReference type="Proteomes" id="UP001642487"/>
    </source>
</evidence>
<evidence type="ECO:0000313" key="1">
    <source>
        <dbReference type="EMBL" id="CAK9317712.1"/>
    </source>
</evidence>
<gene>
    <name evidence="1" type="ORF">CITCOLO1_LOCUS9627</name>
</gene>
<accession>A0ABP0YCM1</accession>
<dbReference type="Proteomes" id="UP001642487">
    <property type="component" value="Chromosome 3"/>
</dbReference>